<keyword evidence="5 11" id="KW-0106">Calcium</keyword>
<dbReference type="CTD" id="20210339"/>
<evidence type="ECO:0000313" key="14">
    <source>
        <dbReference type="Proteomes" id="UP000015101"/>
    </source>
</evidence>
<evidence type="ECO:0000256" key="8">
    <source>
        <dbReference type="ARBA" id="ARBA00059330"/>
    </source>
</evidence>
<dbReference type="PANTHER" id="PTHR10502">
    <property type="entry name" value="ANNEXIN"/>
    <property type="match status" value="1"/>
</dbReference>
<organism evidence="13 14">
    <name type="scientific">Helobdella robusta</name>
    <name type="common">Californian leech</name>
    <dbReference type="NCBI Taxonomy" id="6412"/>
    <lineage>
        <taxon>Eukaryota</taxon>
        <taxon>Metazoa</taxon>
        <taxon>Spiralia</taxon>
        <taxon>Lophotrochozoa</taxon>
        <taxon>Annelida</taxon>
        <taxon>Clitellata</taxon>
        <taxon>Hirudinea</taxon>
        <taxon>Rhynchobdellida</taxon>
        <taxon>Glossiphoniidae</taxon>
        <taxon>Helobdella</taxon>
    </lineage>
</organism>
<evidence type="ECO:0000256" key="11">
    <source>
        <dbReference type="RuleBase" id="RU003540"/>
    </source>
</evidence>
<comment type="similarity">
    <text evidence="3 11">Belongs to the annexin family.</text>
</comment>
<dbReference type="OMA" id="EIMCTRM"/>
<dbReference type="GO" id="GO:0005737">
    <property type="term" value="C:cytoplasm"/>
    <property type="evidence" value="ECO:0000318"/>
    <property type="project" value="GO_Central"/>
</dbReference>
<sequence length="315" mass="34907">MSCVIVPNQSFNAENACNELRKAMKGLGTNEEAIIKVLVSHNNEQRQQLKSKFTAMFGRDLMADLKSELGGHLEDAVIALMDPFPLYLAKELRAAMKGAGTDEEALIEILCPRPNHEIKAIKAHYESHFQRSLEKDIKSETSGHFECLLVSQVCAGRDENPNVDHHKAEVDAKALVDAGIKQVGTDESVFNSILCTRSFPQLRATFEKYRALCGKGIIDSIKSEMTGTLETGFCALVTYIWDSNLYFAERLFKSMAGAGTDDNSLIRVIVTRSEFDLKHVARTYKEHYGKPLAEAISGDCGGDYKRLLLAILGNN</sequence>
<evidence type="ECO:0000256" key="3">
    <source>
        <dbReference type="ARBA" id="ARBA00007831"/>
    </source>
</evidence>
<dbReference type="Proteomes" id="UP000015101">
    <property type="component" value="Unassembled WGS sequence"/>
</dbReference>
<dbReference type="eggNOG" id="KOG0819">
    <property type="taxonomic scope" value="Eukaryota"/>
</dbReference>
<dbReference type="InterPro" id="IPR001464">
    <property type="entry name" value="Annexin"/>
</dbReference>
<evidence type="ECO:0000256" key="4">
    <source>
        <dbReference type="ARBA" id="ARBA00022737"/>
    </source>
</evidence>
<evidence type="ECO:0000313" key="13">
    <source>
        <dbReference type="EnsemblMetazoa" id="HelroP185883"/>
    </source>
</evidence>
<dbReference type="GO" id="GO:0005544">
    <property type="term" value="F:calcium-dependent phospholipid binding"/>
    <property type="evidence" value="ECO:0000318"/>
    <property type="project" value="GO_Central"/>
</dbReference>
<dbReference type="SMART" id="SM00335">
    <property type="entry name" value="ANX"/>
    <property type="match status" value="4"/>
</dbReference>
<dbReference type="GeneID" id="20210339"/>
<dbReference type="GO" id="GO:0005576">
    <property type="term" value="C:extracellular region"/>
    <property type="evidence" value="ECO:0007669"/>
    <property type="project" value="UniProtKB-SubCell"/>
</dbReference>
<protein>
    <recommendedName>
        <fullName evidence="10 11">Annexin</fullName>
    </recommendedName>
</protein>
<dbReference type="Gene3D" id="1.10.220.10">
    <property type="entry name" value="Annexin"/>
    <property type="match status" value="4"/>
</dbReference>
<dbReference type="PROSITE" id="PS00223">
    <property type="entry name" value="ANNEXIN_1"/>
    <property type="match status" value="1"/>
</dbReference>
<proteinExistence type="inferred from homology"/>
<dbReference type="FunFam" id="1.10.220.10:FF:000001">
    <property type="entry name" value="Annexin"/>
    <property type="match status" value="1"/>
</dbReference>
<dbReference type="GO" id="GO:0001786">
    <property type="term" value="F:phosphatidylserine binding"/>
    <property type="evidence" value="ECO:0000318"/>
    <property type="project" value="GO_Central"/>
</dbReference>
<comment type="subcellular location">
    <subcellularLocation>
        <location evidence="1">Host cell</location>
    </subcellularLocation>
    <subcellularLocation>
        <location evidence="2">Secreted</location>
        <location evidence="2">Extracellular exosome</location>
    </subcellularLocation>
    <subcellularLocation>
        <location evidence="9">Tegument</location>
    </subcellularLocation>
</comment>
<dbReference type="GO" id="GO:0005634">
    <property type="term" value="C:nucleus"/>
    <property type="evidence" value="ECO:0000318"/>
    <property type="project" value="GO_Central"/>
</dbReference>
<dbReference type="SUPFAM" id="SSF47874">
    <property type="entry name" value="Annexin"/>
    <property type="match status" value="1"/>
</dbReference>
<keyword evidence="4 11" id="KW-0677">Repeat</keyword>
<dbReference type="EnsemblMetazoa" id="HelroT185883">
    <property type="protein sequence ID" value="HelroP185883"/>
    <property type="gene ID" value="HelroG185883"/>
</dbReference>
<accession>T1FNE2</accession>
<evidence type="ECO:0000256" key="2">
    <source>
        <dbReference type="ARBA" id="ARBA00004550"/>
    </source>
</evidence>
<dbReference type="InterPro" id="IPR018252">
    <property type="entry name" value="Annexin_repeat_CS"/>
</dbReference>
<reference evidence="14" key="1">
    <citation type="submission" date="2012-12" db="EMBL/GenBank/DDBJ databases">
        <authorList>
            <person name="Hellsten U."/>
            <person name="Grimwood J."/>
            <person name="Chapman J.A."/>
            <person name="Shapiro H."/>
            <person name="Aerts A."/>
            <person name="Otillar R.P."/>
            <person name="Terry A.Y."/>
            <person name="Boore J.L."/>
            <person name="Simakov O."/>
            <person name="Marletaz F."/>
            <person name="Cho S.-J."/>
            <person name="Edsinger-Gonzales E."/>
            <person name="Havlak P."/>
            <person name="Kuo D.-H."/>
            <person name="Larsson T."/>
            <person name="Lv J."/>
            <person name="Arendt D."/>
            <person name="Savage R."/>
            <person name="Osoegawa K."/>
            <person name="de Jong P."/>
            <person name="Lindberg D.R."/>
            <person name="Seaver E.C."/>
            <person name="Weisblat D.A."/>
            <person name="Putnam N.H."/>
            <person name="Grigoriev I.V."/>
            <person name="Rokhsar D.S."/>
        </authorList>
    </citation>
    <scope>NUCLEOTIDE SEQUENCE</scope>
</reference>
<dbReference type="EMBL" id="KB097269">
    <property type="protein sequence ID" value="ESN97907.1"/>
    <property type="molecule type" value="Genomic_DNA"/>
</dbReference>
<dbReference type="EMBL" id="AMQM01006097">
    <property type="status" value="NOT_ANNOTATED_CDS"/>
    <property type="molecule type" value="Genomic_DNA"/>
</dbReference>
<dbReference type="GO" id="GO:0005886">
    <property type="term" value="C:plasma membrane"/>
    <property type="evidence" value="ECO:0000318"/>
    <property type="project" value="GO_Central"/>
</dbReference>
<evidence type="ECO:0000256" key="7">
    <source>
        <dbReference type="ARBA" id="ARBA00023302"/>
    </source>
</evidence>
<evidence type="ECO:0000313" key="12">
    <source>
        <dbReference type="EMBL" id="ESN97907.1"/>
    </source>
</evidence>
<dbReference type="GO" id="GO:0043657">
    <property type="term" value="C:host cell"/>
    <property type="evidence" value="ECO:0007669"/>
    <property type="project" value="UniProtKB-SubCell"/>
</dbReference>
<dbReference type="PANTHER" id="PTHR10502:SF102">
    <property type="entry name" value="ANNEXIN B11"/>
    <property type="match status" value="1"/>
</dbReference>
<dbReference type="FunFam" id="1.10.220.10:FF:000002">
    <property type="entry name" value="Annexin"/>
    <property type="match status" value="1"/>
</dbReference>
<dbReference type="HOGENOM" id="CLU_025300_0_2_1"/>
<dbReference type="RefSeq" id="XP_009023982.1">
    <property type="nucleotide sequence ID" value="XM_009025734.1"/>
</dbReference>
<dbReference type="GO" id="GO:0005509">
    <property type="term" value="F:calcium ion binding"/>
    <property type="evidence" value="ECO:0007669"/>
    <property type="project" value="InterPro"/>
</dbReference>
<dbReference type="InParanoid" id="T1FNE2"/>
<dbReference type="Pfam" id="PF00191">
    <property type="entry name" value="Annexin"/>
    <property type="match status" value="4"/>
</dbReference>
<comment type="function">
    <text evidence="8">Involved in reproduction of the worm. Involved in host-parasite interaction. Delivered into the host cell by means of parasite exosomes. Binds to acidic phospholipid membranes in a calcium-dependent manner in vitro. Causes aggregation of liposomes in the presence of calcium, but not in its absence. Likely to promote membrane fusion. May provide structural integrity within the tegument.</text>
</comment>
<dbReference type="InterPro" id="IPR037104">
    <property type="entry name" value="Annexin_sf"/>
</dbReference>
<reference evidence="12 14" key="2">
    <citation type="journal article" date="2013" name="Nature">
        <title>Insights into bilaterian evolution from three spiralian genomes.</title>
        <authorList>
            <person name="Simakov O."/>
            <person name="Marletaz F."/>
            <person name="Cho S.J."/>
            <person name="Edsinger-Gonzales E."/>
            <person name="Havlak P."/>
            <person name="Hellsten U."/>
            <person name="Kuo D.H."/>
            <person name="Larsson T."/>
            <person name="Lv J."/>
            <person name="Arendt D."/>
            <person name="Savage R."/>
            <person name="Osoegawa K."/>
            <person name="de Jong P."/>
            <person name="Grimwood J."/>
            <person name="Chapman J.A."/>
            <person name="Shapiro H."/>
            <person name="Aerts A."/>
            <person name="Otillar R.P."/>
            <person name="Terry A.Y."/>
            <person name="Boore J.L."/>
            <person name="Grigoriev I.V."/>
            <person name="Lindberg D.R."/>
            <person name="Seaver E.C."/>
            <person name="Weisblat D.A."/>
            <person name="Putnam N.H."/>
            <person name="Rokhsar D.S."/>
        </authorList>
    </citation>
    <scope>NUCLEOTIDE SEQUENCE</scope>
</reference>
<dbReference type="AlphaFoldDB" id="T1FNE2"/>
<dbReference type="FunFam" id="1.10.220.10:FF:000003">
    <property type="entry name" value="Annexin"/>
    <property type="match status" value="1"/>
</dbReference>
<dbReference type="OrthoDB" id="37886at2759"/>
<keyword evidence="7 11" id="KW-0111">Calcium/phospholipid-binding</keyword>
<dbReference type="GO" id="GO:0012506">
    <property type="term" value="C:vesicle membrane"/>
    <property type="evidence" value="ECO:0000318"/>
    <property type="project" value="GO_Central"/>
</dbReference>
<keyword evidence="6 11" id="KW-0041">Annexin</keyword>
<keyword evidence="14" id="KW-1185">Reference proteome</keyword>
<evidence type="ECO:0000256" key="9">
    <source>
        <dbReference type="ARBA" id="ARBA00060393"/>
    </source>
</evidence>
<comment type="domain">
    <text evidence="11">A pair of annexin repeats may form one binding site for calcium and phospholipid.</text>
</comment>
<dbReference type="InterPro" id="IPR018502">
    <property type="entry name" value="Annexin_repeat"/>
</dbReference>
<evidence type="ECO:0000256" key="5">
    <source>
        <dbReference type="ARBA" id="ARBA00022837"/>
    </source>
</evidence>
<reference evidence="13" key="3">
    <citation type="submission" date="2015-06" db="UniProtKB">
        <authorList>
            <consortium name="EnsemblMetazoa"/>
        </authorList>
    </citation>
    <scope>IDENTIFICATION</scope>
</reference>
<name>T1FNE2_HELRO</name>
<dbReference type="FunFam" id="1.10.220.10:FF:000004">
    <property type="entry name" value="Annexin"/>
    <property type="match status" value="1"/>
</dbReference>
<evidence type="ECO:0000256" key="6">
    <source>
        <dbReference type="ARBA" id="ARBA00023216"/>
    </source>
</evidence>
<gene>
    <name evidence="13" type="primary">20210339</name>
    <name evidence="12" type="ORF">HELRODRAFT_185883</name>
</gene>
<evidence type="ECO:0000256" key="10">
    <source>
        <dbReference type="ARBA" id="ARBA00077076"/>
    </source>
</evidence>
<dbReference type="STRING" id="6412.T1FNE2"/>
<dbReference type="KEGG" id="hro:HELRODRAFT_185883"/>
<dbReference type="PROSITE" id="PS51897">
    <property type="entry name" value="ANNEXIN_2"/>
    <property type="match status" value="4"/>
</dbReference>
<dbReference type="PRINTS" id="PR00196">
    <property type="entry name" value="ANNEXIN"/>
</dbReference>
<evidence type="ECO:0000256" key="1">
    <source>
        <dbReference type="ARBA" id="ARBA00004340"/>
    </source>
</evidence>